<dbReference type="Gene3D" id="3.10.450.350">
    <property type="match status" value="2"/>
</dbReference>
<dbReference type="GO" id="GO:0042834">
    <property type="term" value="F:peptidoglycan binding"/>
    <property type="evidence" value="ECO:0007669"/>
    <property type="project" value="InterPro"/>
</dbReference>
<dbReference type="InterPro" id="IPR007340">
    <property type="entry name" value="LysM_Opacity-associatedA"/>
</dbReference>
<keyword evidence="4" id="KW-0479">Metal-binding</keyword>
<keyword evidence="5" id="KW-0378">Hydrolase</keyword>
<evidence type="ECO:0000256" key="5">
    <source>
        <dbReference type="ARBA" id="ARBA00022801"/>
    </source>
</evidence>
<evidence type="ECO:0000256" key="1">
    <source>
        <dbReference type="ARBA" id="ARBA00001947"/>
    </source>
</evidence>
<dbReference type="GO" id="GO:0046872">
    <property type="term" value="F:metal ion binding"/>
    <property type="evidence" value="ECO:0007669"/>
    <property type="project" value="UniProtKB-KW"/>
</dbReference>
<feature type="domain" description="Csd3-like second N-terminal" evidence="10">
    <location>
        <begin position="155"/>
        <end position="274"/>
    </location>
</feature>
<keyword evidence="3" id="KW-0645">Protease</keyword>
<evidence type="ECO:0000259" key="9">
    <source>
        <dbReference type="Pfam" id="PF04225"/>
    </source>
</evidence>
<name>A0A161KC32_9ZZZZ</name>
<dbReference type="InterPro" id="IPR011055">
    <property type="entry name" value="Dup_hybrid_motif"/>
</dbReference>
<dbReference type="Pfam" id="PF01551">
    <property type="entry name" value="Peptidase_M23"/>
    <property type="match status" value="1"/>
</dbReference>
<dbReference type="GO" id="GO:0030313">
    <property type="term" value="C:cell envelope"/>
    <property type="evidence" value="ECO:0007669"/>
    <property type="project" value="UniProtKB-SubCell"/>
</dbReference>
<evidence type="ECO:0000313" key="11">
    <source>
        <dbReference type="EMBL" id="CUS41782.1"/>
    </source>
</evidence>
<feature type="domain" description="Opacity-associated protein A LysM-like" evidence="9">
    <location>
        <begin position="63"/>
        <end position="143"/>
    </location>
</feature>
<gene>
    <name evidence="11" type="ORF">MGWOODY_Tha1507</name>
</gene>
<sequence length="425" mass="47403">MALPGPLQYFPARHIFAAALVVFLVIVVAAWPTPESNITQQNYVIELPEPSEEPMPDTPQLDWEEDKVKSGDSLSVVFGRHNLSAVDVIDIAAAVPREVITLRPGQRLRWVRTADNHITHLEIDISPLAKHSITRDAEGKLQYELLQRDADFIPRFAHAVIDNSLFLDGGRAGIPDQVLYQLANIFGWDIDFALDIRKGDTISLVYEEVQLDGNKINDGDILIARFVNQGRELTAVRYKDDAGNTNYYTPEGLSMRKAFLRNPIDFARISSRFNLNRKHPVLNTIRAHKGTDYAAPTGTPIKAAGDGKVIHAGRKGGYGNVVIIQHGQRYKTIYAHLSKFGRNVRVGRYVKQGQIIGYVGMTGLATGPHLHYEFLVDGVHRDSLRVQLPKADSIASKDKPAFLERSKTLMGWLDNFQSSDKSGSF</sequence>
<dbReference type="InterPro" id="IPR050570">
    <property type="entry name" value="Cell_wall_metabolism_enzyme"/>
</dbReference>
<dbReference type="SUPFAM" id="SSF51261">
    <property type="entry name" value="Duplicated hybrid motif"/>
    <property type="match status" value="1"/>
</dbReference>
<keyword evidence="6" id="KW-0862">Zinc</keyword>
<proteinExistence type="predicted"/>
<dbReference type="GO" id="GO:0004222">
    <property type="term" value="F:metalloendopeptidase activity"/>
    <property type="evidence" value="ECO:0007669"/>
    <property type="project" value="TreeGrafter"/>
</dbReference>
<evidence type="ECO:0000256" key="4">
    <source>
        <dbReference type="ARBA" id="ARBA00022723"/>
    </source>
</evidence>
<dbReference type="Gene3D" id="2.70.70.10">
    <property type="entry name" value="Glucose Permease (Domain IIA)"/>
    <property type="match status" value="1"/>
</dbReference>
<protein>
    <submittedName>
        <fullName evidence="11">Peptidase, M23/M37 family</fullName>
    </submittedName>
</protein>
<evidence type="ECO:0000259" key="10">
    <source>
        <dbReference type="Pfam" id="PF19425"/>
    </source>
</evidence>
<evidence type="ECO:0000256" key="3">
    <source>
        <dbReference type="ARBA" id="ARBA00022670"/>
    </source>
</evidence>
<accession>A0A161KC32</accession>
<reference evidence="11" key="1">
    <citation type="submission" date="2015-10" db="EMBL/GenBank/DDBJ databases">
        <authorList>
            <person name="Gilbert D.G."/>
        </authorList>
    </citation>
    <scope>NUCLEOTIDE SEQUENCE</scope>
</reference>
<dbReference type="CDD" id="cd12797">
    <property type="entry name" value="M23_peptidase"/>
    <property type="match status" value="1"/>
</dbReference>
<dbReference type="InterPro" id="IPR045834">
    <property type="entry name" value="Csd3_N2"/>
</dbReference>
<dbReference type="Pfam" id="PF19425">
    <property type="entry name" value="Csd3_N2"/>
    <property type="match status" value="1"/>
</dbReference>
<dbReference type="FunFam" id="2.70.70.10:FF:000002">
    <property type="entry name" value="Murein DD-endopeptidase MepM"/>
    <property type="match status" value="1"/>
</dbReference>
<organism evidence="11">
    <name type="scientific">hydrothermal vent metagenome</name>
    <dbReference type="NCBI Taxonomy" id="652676"/>
    <lineage>
        <taxon>unclassified sequences</taxon>
        <taxon>metagenomes</taxon>
        <taxon>ecological metagenomes</taxon>
    </lineage>
</organism>
<dbReference type="GO" id="GO:0006508">
    <property type="term" value="P:proteolysis"/>
    <property type="evidence" value="ECO:0007669"/>
    <property type="project" value="UniProtKB-KW"/>
</dbReference>
<evidence type="ECO:0000259" key="8">
    <source>
        <dbReference type="Pfam" id="PF01551"/>
    </source>
</evidence>
<dbReference type="InterPro" id="IPR016047">
    <property type="entry name" value="M23ase_b-sheet_dom"/>
</dbReference>
<feature type="domain" description="M23ase beta-sheet core" evidence="8">
    <location>
        <begin position="287"/>
        <end position="381"/>
    </location>
</feature>
<dbReference type="EMBL" id="CZQC01000053">
    <property type="protein sequence ID" value="CUS41782.1"/>
    <property type="molecule type" value="Genomic_DNA"/>
</dbReference>
<evidence type="ECO:0000256" key="6">
    <source>
        <dbReference type="ARBA" id="ARBA00022833"/>
    </source>
</evidence>
<dbReference type="PANTHER" id="PTHR21666:SF288">
    <property type="entry name" value="CELL DIVISION PROTEIN YTFB"/>
    <property type="match status" value="1"/>
</dbReference>
<dbReference type="Pfam" id="PF04225">
    <property type="entry name" value="LysM_OapA"/>
    <property type="match status" value="1"/>
</dbReference>
<comment type="subcellular location">
    <subcellularLocation>
        <location evidence="2">Cell envelope</location>
    </subcellularLocation>
</comment>
<evidence type="ECO:0000256" key="7">
    <source>
        <dbReference type="ARBA" id="ARBA00023049"/>
    </source>
</evidence>
<dbReference type="PANTHER" id="PTHR21666">
    <property type="entry name" value="PEPTIDASE-RELATED"/>
    <property type="match status" value="1"/>
</dbReference>
<comment type="cofactor">
    <cofactor evidence="1">
        <name>Zn(2+)</name>
        <dbReference type="ChEBI" id="CHEBI:29105"/>
    </cofactor>
</comment>
<keyword evidence="7" id="KW-0482">Metalloprotease</keyword>
<dbReference type="AlphaFoldDB" id="A0A161KC32"/>
<evidence type="ECO:0000256" key="2">
    <source>
        <dbReference type="ARBA" id="ARBA00004196"/>
    </source>
</evidence>